<dbReference type="SUPFAM" id="SSF53756">
    <property type="entry name" value="UDP-Glycosyltransferase/glycogen phosphorylase"/>
    <property type="match status" value="1"/>
</dbReference>
<dbReference type="InterPro" id="IPR013534">
    <property type="entry name" value="Starch_synth_cat_dom"/>
</dbReference>
<evidence type="ECO:0000313" key="11">
    <source>
        <dbReference type="EMBL" id="RJP57489.1"/>
    </source>
</evidence>
<accession>A0A3A4QXN6</accession>
<dbReference type="Pfam" id="PF00534">
    <property type="entry name" value="Glycos_transf_1"/>
    <property type="match status" value="1"/>
</dbReference>
<comment type="catalytic activity">
    <reaction evidence="1 8">
        <text>[(1-&gt;4)-alpha-D-glucosyl](n) + ADP-alpha-D-glucose = [(1-&gt;4)-alpha-D-glucosyl](n+1) + ADP + H(+)</text>
        <dbReference type="Rhea" id="RHEA:18189"/>
        <dbReference type="Rhea" id="RHEA-COMP:9584"/>
        <dbReference type="Rhea" id="RHEA-COMP:9587"/>
        <dbReference type="ChEBI" id="CHEBI:15378"/>
        <dbReference type="ChEBI" id="CHEBI:15444"/>
        <dbReference type="ChEBI" id="CHEBI:57498"/>
        <dbReference type="ChEBI" id="CHEBI:456216"/>
        <dbReference type="EC" id="2.4.1.21"/>
    </reaction>
</comment>
<name>A0A3A4QXN6_9BACT</name>
<dbReference type="GO" id="GO:0005978">
    <property type="term" value="P:glycogen biosynthetic process"/>
    <property type="evidence" value="ECO:0007669"/>
    <property type="project" value="UniProtKB-UniRule"/>
</dbReference>
<sequence length="486" mass="55311">MSDKIRITITASECFPFSKTGGLADVVGALPKELEKIGCEVCVFTPLYQCVKNGKFDLQDLGKEITIVISDRLVKGTIYKSTIGNNVAVYFIGNDHYYNRPELYSTNDGDYLDNAERFIFFSKAVIEALKELNIQTDVMHCNDWQTGLIPVFLKLKENNNTFFSQTSTVFTIHNLAYQGLFWHLDMPLTNLSWDIFSPEGIEFYGKINLMKAGIVFADLINTVSKTYSKEIQTEELGCGLEGILKTRADKLFGILNGVDYDVWNPETDPYIKQNYSSIDMSGKTLCKQDLLDSFELTNNNNLPIFGMISRLEDQKGFDLITKRFEDFMALDLILVILGTGNNKYQKIFEELKQQYPDRLGVKITFDNSLAHKIEAGSDFFLMPSRFEPCGLNQMYSLHYGTVPIVRATGGLNDTVKDFNPQTEIGNGFSFKPYTSNALLEKIKQALKIYKSKNHFNRLRCNGMQEDFSWMAAAKQYLKLYKKSLSK</sequence>
<dbReference type="NCBIfam" id="TIGR02095">
    <property type="entry name" value="glgA"/>
    <property type="match status" value="1"/>
</dbReference>
<dbReference type="AlphaFoldDB" id="A0A3A4QXN6"/>
<dbReference type="GO" id="GO:0009011">
    <property type="term" value="F:alpha-1,4-glucan glucosyltransferase (ADP-glucose donor) activity"/>
    <property type="evidence" value="ECO:0007669"/>
    <property type="project" value="UniProtKB-UniRule"/>
</dbReference>
<protein>
    <recommendedName>
        <fullName evidence="8">Glycogen synthase</fullName>
        <ecNumber evidence="8">2.4.1.21</ecNumber>
    </recommendedName>
    <alternativeName>
        <fullName evidence="8">Starch [bacterial glycogen] synthase</fullName>
    </alternativeName>
</protein>
<comment type="similarity">
    <text evidence="4 8">Belongs to the glycosyltransferase 1 family. Bacterial/plant glycogen synthase subfamily.</text>
</comment>
<proteinExistence type="inferred from homology"/>
<dbReference type="UniPathway" id="UPA00164"/>
<dbReference type="EC" id="2.4.1.21" evidence="8"/>
<evidence type="ECO:0000256" key="1">
    <source>
        <dbReference type="ARBA" id="ARBA00001478"/>
    </source>
</evidence>
<dbReference type="Proteomes" id="UP000266426">
    <property type="component" value="Unassembled WGS sequence"/>
</dbReference>
<dbReference type="PANTHER" id="PTHR45825">
    <property type="entry name" value="GRANULE-BOUND STARCH SYNTHASE 1, CHLOROPLASTIC/AMYLOPLASTIC"/>
    <property type="match status" value="1"/>
</dbReference>
<evidence type="ECO:0000256" key="6">
    <source>
        <dbReference type="ARBA" id="ARBA00022679"/>
    </source>
</evidence>
<evidence type="ECO:0000256" key="4">
    <source>
        <dbReference type="ARBA" id="ARBA00010281"/>
    </source>
</evidence>
<dbReference type="InterPro" id="IPR011835">
    <property type="entry name" value="GS/SS"/>
</dbReference>
<evidence type="ECO:0000256" key="5">
    <source>
        <dbReference type="ARBA" id="ARBA00022676"/>
    </source>
</evidence>
<evidence type="ECO:0000259" key="9">
    <source>
        <dbReference type="Pfam" id="PF00534"/>
    </source>
</evidence>
<evidence type="ECO:0000313" key="12">
    <source>
        <dbReference type="Proteomes" id="UP000266426"/>
    </source>
</evidence>
<reference evidence="11 12" key="1">
    <citation type="journal article" date="2017" name="ISME J.">
        <title>Energy and carbon metabolisms in a deep terrestrial subsurface fluid microbial community.</title>
        <authorList>
            <person name="Momper L."/>
            <person name="Jungbluth S.P."/>
            <person name="Lee M.D."/>
            <person name="Amend J.P."/>
        </authorList>
    </citation>
    <scope>NUCLEOTIDE SEQUENCE [LARGE SCALE GENOMIC DNA]</scope>
    <source>
        <strain evidence="11">SURF_26</strain>
    </source>
</reference>
<dbReference type="Gene3D" id="3.40.50.2000">
    <property type="entry name" value="Glycogen Phosphorylase B"/>
    <property type="match status" value="2"/>
</dbReference>
<organism evidence="11 12">
    <name type="scientific">Candidatus Auribacter fodinae</name>
    <dbReference type="NCBI Taxonomy" id="2093366"/>
    <lineage>
        <taxon>Bacteria</taxon>
        <taxon>Pseudomonadati</taxon>
        <taxon>Candidatus Auribacterota</taxon>
        <taxon>Candidatus Auribacteria</taxon>
        <taxon>Candidatus Auribacterales</taxon>
        <taxon>Candidatus Auribacteraceae</taxon>
        <taxon>Candidatus Auribacter</taxon>
    </lineage>
</organism>
<dbReference type="PANTHER" id="PTHR45825:SF11">
    <property type="entry name" value="ALPHA AMYLASE DOMAIN-CONTAINING PROTEIN"/>
    <property type="match status" value="1"/>
</dbReference>
<keyword evidence="5 8" id="KW-0328">Glycosyltransferase</keyword>
<comment type="pathway">
    <text evidence="3 8">Glycan biosynthesis; glycogen biosynthesis.</text>
</comment>
<dbReference type="HAMAP" id="MF_00484">
    <property type="entry name" value="Glycogen_synth"/>
    <property type="match status" value="1"/>
</dbReference>
<evidence type="ECO:0000259" key="10">
    <source>
        <dbReference type="Pfam" id="PF08323"/>
    </source>
</evidence>
<evidence type="ECO:0000256" key="7">
    <source>
        <dbReference type="ARBA" id="ARBA00023056"/>
    </source>
</evidence>
<dbReference type="NCBIfam" id="NF001899">
    <property type="entry name" value="PRK00654.1-2"/>
    <property type="match status" value="1"/>
</dbReference>
<evidence type="ECO:0000256" key="3">
    <source>
        <dbReference type="ARBA" id="ARBA00004964"/>
    </source>
</evidence>
<comment type="function">
    <text evidence="2 8">Synthesizes alpha-1,4-glucan chains using ADP-glucose.</text>
</comment>
<comment type="caution">
    <text evidence="11">The sequence shown here is derived from an EMBL/GenBank/DDBJ whole genome shotgun (WGS) entry which is preliminary data.</text>
</comment>
<dbReference type="EMBL" id="QZJZ01000079">
    <property type="protein sequence ID" value="RJP57489.1"/>
    <property type="molecule type" value="Genomic_DNA"/>
</dbReference>
<evidence type="ECO:0000256" key="8">
    <source>
        <dbReference type="HAMAP-Rule" id="MF_00484"/>
    </source>
</evidence>
<feature type="domain" description="Starch synthase catalytic" evidence="10">
    <location>
        <begin position="6"/>
        <end position="245"/>
    </location>
</feature>
<keyword evidence="6 8" id="KW-0808">Transferase</keyword>
<dbReference type="Pfam" id="PF08323">
    <property type="entry name" value="Glyco_transf_5"/>
    <property type="match status" value="1"/>
</dbReference>
<feature type="domain" description="Glycosyl transferase family 1" evidence="9">
    <location>
        <begin position="294"/>
        <end position="456"/>
    </location>
</feature>
<keyword evidence="7 8" id="KW-0320">Glycogen biosynthesis</keyword>
<gene>
    <name evidence="8 11" type="primary">glgA</name>
    <name evidence="11" type="ORF">C4541_10005</name>
</gene>
<dbReference type="CDD" id="cd03791">
    <property type="entry name" value="GT5_Glycogen_synthase_DULL1-like"/>
    <property type="match status" value="1"/>
</dbReference>
<evidence type="ECO:0000256" key="2">
    <source>
        <dbReference type="ARBA" id="ARBA00002764"/>
    </source>
</evidence>
<dbReference type="GO" id="GO:0004373">
    <property type="term" value="F:alpha-1,4-glucan glucosyltransferase (UDP-glucose donor) activity"/>
    <property type="evidence" value="ECO:0007669"/>
    <property type="project" value="InterPro"/>
</dbReference>
<feature type="binding site" evidence="8">
    <location>
        <position position="19"/>
    </location>
    <ligand>
        <name>ADP-alpha-D-glucose</name>
        <dbReference type="ChEBI" id="CHEBI:57498"/>
    </ligand>
</feature>
<dbReference type="InterPro" id="IPR001296">
    <property type="entry name" value="Glyco_trans_1"/>
</dbReference>